<evidence type="ECO:0000313" key="3">
    <source>
        <dbReference type="EMBL" id="KAH7533862.1"/>
    </source>
</evidence>
<evidence type="ECO:0000256" key="2">
    <source>
        <dbReference type="SAM" id="Phobius"/>
    </source>
</evidence>
<evidence type="ECO:0000256" key="1">
    <source>
        <dbReference type="SAM" id="MobiDB-lite"/>
    </source>
</evidence>
<dbReference type="Proteomes" id="UP000813462">
    <property type="component" value="Unassembled WGS sequence"/>
</dbReference>
<dbReference type="AlphaFoldDB" id="A0A978VL93"/>
<evidence type="ECO:0000313" key="4">
    <source>
        <dbReference type="Proteomes" id="UP000813462"/>
    </source>
</evidence>
<keyword evidence="2" id="KW-0472">Membrane</keyword>
<feature type="transmembrane region" description="Helical" evidence="2">
    <location>
        <begin position="65"/>
        <end position="85"/>
    </location>
</feature>
<protein>
    <submittedName>
        <fullName evidence="3">Uncharacterized protein</fullName>
    </submittedName>
</protein>
<dbReference type="EMBL" id="JAEACU010000004">
    <property type="protein sequence ID" value="KAH7533862.1"/>
    <property type="molecule type" value="Genomic_DNA"/>
</dbReference>
<name>A0A978VL93_ZIZJJ</name>
<keyword evidence="2" id="KW-0812">Transmembrane</keyword>
<keyword evidence="2" id="KW-1133">Transmembrane helix</keyword>
<accession>A0A978VL93</accession>
<reference evidence="3" key="1">
    <citation type="journal article" date="2021" name="Front. Plant Sci.">
        <title>Chromosome-Scale Genome Assembly for Chinese Sour Jujube and Insights Into Its Genome Evolution and Domestication Signature.</title>
        <authorList>
            <person name="Shen L.-Y."/>
            <person name="Luo H."/>
            <person name="Wang X.-L."/>
            <person name="Wang X.-M."/>
            <person name="Qiu X.-J."/>
            <person name="Liu H."/>
            <person name="Zhou S.-S."/>
            <person name="Jia K.-H."/>
            <person name="Nie S."/>
            <person name="Bao Y.-T."/>
            <person name="Zhang R.-G."/>
            <person name="Yun Q.-Z."/>
            <person name="Chai Y.-H."/>
            <person name="Lu J.-Y."/>
            <person name="Li Y."/>
            <person name="Zhao S.-W."/>
            <person name="Mao J.-F."/>
            <person name="Jia S.-G."/>
            <person name="Mao Y.-M."/>
        </authorList>
    </citation>
    <scope>NUCLEOTIDE SEQUENCE</scope>
    <source>
        <strain evidence="3">AT0</strain>
        <tissue evidence="3">Leaf</tissue>
    </source>
</reference>
<organism evidence="3 4">
    <name type="scientific">Ziziphus jujuba var. spinosa</name>
    <dbReference type="NCBI Taxonomy" id="714518"/>
    <lineage>
        <taxon>Eukaryota</taxon>
        <taxon>Viridiplantae</taxon>
        <taxon>Streptophyta</taxon>
        <taxon>Embryophyta</taxon>
        <taxon>Tracheophyta</taxon>
        <taxon>Spermatophyta</taxon>
        <taxon>Magnoliopsida</taxon>
        <taxon>eudicotyledons</taxon>
        <taxon>Gunneridae</taxon>
        <taxon>Pentapetalae</taxon>
        <taxon>rosids</taxon>
        <taxon>fabids</taxon>
        <taxon>Rosales</taxon>
        <taxon>Rhamnaceae</taxon>
        <taxon>Paliureae</taxon>
        <taxon>Ziziphus</taxon>
    </lineage>
</organism>
<proteinExistence type="predicted"/>
<feature type="region of interest" description="Disordered" evidence="1">
    <location>
        <begin position="1"/>
        <end position="25"/>
    </location>
</feature>
<sequence>MISASIRVVTRPSSSSNSNGLFSAGNQDASIFKTVTDPDVLHCSICYEPSTISVFQVRYSPHSFLFFYFYFIFGPSLKLYGHFLIDLRFSFLVPMGF</sequence>
<gene>
    <name evidence="3" type="ORF">FEM48_Zijuj04G0176800</name>
</gene>
<comment type="caution">
    <text evidence="3">The sequence shown here is derived from an EMBL/GenBank/DDBJ whole genome shotgun (WGS) entry which is preliminary data.</text>
</comment>